<organism evidence="1 2">
    <name type="scientific">Nocardioides marmotae</name>
    <dbReference type="NCBI Taxonomy" id="2663857"/>
    <lineage>
        <taxon>Bacteria</taxon>
        <taxon>Bacillati</taxon>
        <taxon>Actinomycetota</taxon>
        <taxon>Actinomycetes</taxon>
        <taxon>Propionibacteriales</taxon>
        <taxon>Nocardioidaceae</taxon>
        <taxon>Nocardioides</taxon>
    </lineage>
</organism>
<dbReference type="SUPFAM" id="SSF54593">
    <property type="entry name" value="Glyoxalase/Bleomycin resistance protein/Dihydroxybiphenyl dioxygenase"/>
    <property type="match status" value="1"/>
</dbReference>
<evidence type="ECO:0000313" key="2">
    <source>
        <dbReference type="Proteomes" id="UP000433406"/>
    </source>
</evidence>
<proteinExistence type="predicted"/>
<sequence length="133" mass="13930">METTAGTNAPATVSLGAVNVAAHDPEGLAAFWSTVLGAPSTSPMPGLVILPATPGGFGMMFMPRTDESGSTLHLDLTVPWGSRAAEVERLLAAGAEHRWDVLDEVPWVRWTTLADPEGNLFCLGEHPPGEPTA</sequence>
<dbReference type="Proteomes" id="UP000433406">
    <property type="component" value="Unassembled WGS sequence"/>
</dbReference>
<dbReference type="RefSeq" id="WP_154612541.1">
    <property type="nucleotide sequence ID" value="NZ_CP053660.1"/>
</dbReference>
<dbReference type="InterPro" id="IPR029068">
    <property type="entry name" value="Glyas_Bleomycin-R_OHBP_Dase"/>
</dbReference>
<accession>A0A6I3JFC6</accession>
<keyword evidence="2" id="KW-1185">Reference proteome</keyword>
<dbReference type="CDD" id="cd06587">
    <property type="entry name" value="VOC"/>
    <property type="match status" value="1"/>
</dbReference>
<dbReference type="InterPro" id="IPR041581">
    <property type="entry name" value="Glyoxalase_6"/>
</dbReference>
<evidence type="ECO:0000313" key="1">
    <source>
        <dbReference type="EMBL" id="MTB96775.1"/>
    </source>
</evidence>
<dbReference type="AlphaFoldDB" id="A0A6I3JFC6"/>
<dbReference type="PROSITE" id="PS51819">
    <property type="entry name" value="VOC"/>
    <property type="match status" value="1"/>
</dbReference>
<gene>
    <name evidence="1" type="ORF">GGQ22_16995</name>
</gene>
<dbReference type="EMBL" id="WLCI01000018">
    <property type="protein sequence ID" value="MTB96775.1"/>
    <property type="molecule type" value="Genomic_DNA"/>
</dbReference>
<reference evidence="1 2" key="1">
    <citation type="submission" date="2019-10" db="EMBL/GenBank/DDBJ databases">
        <title>Nocardioides novel species isolated from the excrement of Marmot.</title>
        <authorList>
            <person name="Zhang G."/>
        </authorList>
    </citation>
    <scope>NUCLEOTIDE SEQUENCE [LARGE SCALE GENOMIC DNA]</scope>
    <source>
        <strain evidence="2">zg-579</strain>
    </source>
</reference>
<comment type="caution">
    <text evidence="1">The sequence shown here is derived from an EMBL/GenBank/DDBJ whole genome shotgun (WGS) entry which is preliminary data.</text>
</comment>
<dbReference type="Pfam" id="PF18029">
    <property type="entry name" value="Glyoxalase_6"/>
    <property type="match status" value="1"/>
</dbReference>
<dbReference type="PANTHER" id="PTHR35908:SF1">
    <property type="entry name" value="CONSERVED PROTEIN"/>
    <property type="match status" value="1"/>
</dbReference>
<dbReference type="InterPro" id="IPR037523">
    <property type="entry name" value="VOC_core"/>
</dbReference>
<name>A0A6I3JFC6_9ACTN</name>
<dbReference type="Gene3D" id="3.10.180.10">
    <property type="entry name" value="2,3-Dihydroxybiphenyl 1,2-Dioxygenase, domain 1"/>
    <property type="match status" value="1"/>
</dbReference>
<protein>
    <submittedName>
        <fullName evidence="1">VOC family protein</fullName>
    </submittedName>
</protein>
<dbReference type="PANTHER" id="PTHR35908">
    <property type="entry name" value="HYPOTHETICAL FUSION PROTEIN"/>
    <property type="match status" value="1"/>
</dbReference>